<dbReference type="Pfam" id="PF00571">
    <property type="entry name" value="CBS"/>
    <property type="match status" value="2"/>
</dbReference>
<accession>A0A845QAD9</accession>
<protein>
    <submittedName>
        <fullName evidence="7">CBS domain-containing protein</fullName>
    </submittedName>
</protein>
<evidence type="ECO:0000259" key="6">
    <source>
        <dbReference type="PROSITE" id="PS51371"/>
    </source>
</evidence>
<name>A0A845QAD9_9HYPH</name>
<evidence type="ECO:0000256" key="1">
    <source>
        <dbReference type="ARBA" id="ARBA00006446"/>
    </source>
</evidence>
<dbReference type="EMBL" id="WXYQ01000004">
    <property type="protein sequence ID" value="NBG95071.1"/>
    <property type="molecule type" value="Genomic_DNA"/>
</dbReference>
<reference evidence="7 8" key="1">
    <citation type="journal article" date="2016" name="Int. J. Syst. Evol. Microbiol.">
        <title>Pyruvatibacter mobilis gen. nov., sp. nov., a marine bacterium from the culture broth of Picochlorum sp. 122.</title>
        <authorList>
            <person name="Wang G."/>
            <person name="Tang M."/>
            <person name="Wu H."/>
            <person name="Dai S."/>
            <person name="Li T."/>
            <person name="Chen C."/>
            <person name="He H."/>
            <person name="Fan J."/>
            <person name="Xiang W."/>
            <person name="Li X."/>
        </authorList>
    </citation>
    <scope>NUCLEOTIDE SEQUENCE [LARGE SCALE GENOMIC DNA]</scope>
    <source>
        <strain evidence="7 8">GYP-11</strain>
    </source>
</reference>
<dbReference type="InterPro" id="IPR016169">
    <property type="entry name" value="FAD-bd_PCMH_sub2"/>
</dbReference>
<dbReference type="SUPFAM" id="SSF56176">
    <property type="entry name" value="FAD-binding/transporter-associated domain-like"/>
    <property type="match status" value="1"/>
</dbReference>
<dbReference type="Pfam" id="PF03471">
    <property type="entry name" value="CorC_HlyC"/>
    <property type="match status" value="1"/>
</dbReference>
<dbReference type="InterPro" id="IPR036318">
    <property type="entry name" value="FAD-bd_PCMH-like_sf"/>
</dbReference>
<dbReference type="RefSeq" id="WP_160587084.1">
    <property type="nucleotide sequence ID" value="NZ_BMHN01000001.1"/>
</dbReference>
<dbReference type="Proteomes" id="UP000470384">
    <property type="component" value="Unassembled WGS sequence"/>
</dbReference>
<gene>
    <name evidence="7" type="ORF">GTQ45_04940</name>
</gene>
<dbReference type="CDD" id="cd04590">
    <property type="entry name" value="CBS_pair_CorC_HlyC_assoc"/>
    <property type="match status" value="1"/>
</dbReference>
<evidence type="ECO:0000256" key="2">
    <source>
        <dbReference type="ARBA" id="ARBA00022737"/>
    </source>
</evidence>
<dbReference type="Gene3D" id="3.30.465.10">
    <property type="match status" value="1"/>
</dbReference>
<organism evidence="7 8">
    <name type="scientific">Pyruvatibacter mobilis</name>
    <dbReference type="NCBI Taxonomy" id="1712261"/>
    <lineage>
        <taxon>Bacteria</taxon>
        <taxon>Pseudomonadati</taxon>
        <taxon>Pseudomonadota</taxon>
        <taxon>Alphaproteobacteria</taxon>
        <taxon>Hyphomicrobiales</taxon>
        <taxon>Parvibaculaceae</taxon>
        <taxon>Pyruvatibacter</taxon>
    </lineage>
</organism>
<dbReference type="PROSITE" id="PS51371">
    <property type="entry name" value="CBS"/>
    <property type="match status" value="2"/>
</dbReference>
<keyword evidence="2" id="KW-0677">Repeat</keyword>
<evidence type="ECO:0000313" key="8">
    <source>
        <dbReference type="Proteomes" id="UP000470384"/>
    </source>
</evidence>
<dbReference type="InterPro" id="IPR000644">
    <property type="entry name" value="CBS_dom"/>
</dbReference>
<dbReference type="InterPro" id="IPR005170">
    <property type="entry name" value="Transptr-assoc_dom"/>
</dbReference>
<evidence type="ECO:0000313" key="7">
    <source>
        <dbReference type="EMBL" id="NBG95071.1"/>
    </source>
</evidence>
<evidence type="ECO:0000256" key="4">
    <source>
        <dbReference type="PROSITE-ProRule" id="PRU00703"/>
    </source>
</evidence>
<keyword evidence="3 4" id="KW-0129">CBS domain</keyword>
<feature type="domain" description="CBS" evidence="6">
    <location>
        <begin position="96"/>
        <end position="157"/>
    </location>
</feature>
<comment type="caution">
    <text evidence="7">The sequence shown here is derived from an EMBL/GenBank/DDBJ whole genome shotgun (WGS) entry which is preliminary data.</text>
</comment>
<dbReference type="GeneID" id="300655986"/>
<feature type="region of interest" description="Disordered" evidence="5">
    <location>
        <begin position="1"/>
        <end position="33"/>
    </location>
</feature>
<feature type="domain" description="CBS" evidence="6">
    <location>
        <begin position="186"/>
        <end position="246"/>
    </location>
</feature>
<dbReference type="InterPro" id="IPR046342">
    <property type="entry name" value="CBS_dom_sf"/>
</dbReference>
<sequence>MALAGDPSHRDPAADKSDPSSTQADVAQTTPAQPLTQRLARAWRYVVGGSEPGSLEASLDAVLGEDREGGLQLSKAEQDMFVNLLGFNELRTEDVMVPRPDIVAVEEGATLDELIATFQEANHSRLPVYRETLDDPRGMVHIKDLLGWIAAHHGLSSTPDGETKAGEGDAAASEVDQSRSFAVSTIRRDLIYVPPSMPAIDLLLKMQASRQHMALVIDEYGGTDGLVTIEDLVEEIVGEIEDEHDEEERPDLERLEDGRIDAIARAEIEELEQMLGIGLLSEDSEDPPDTLGGLIFELLGRVPQRGEVVVHDSGIEFEITDADPRRIKRLMVHPASAAILPSPEDEAVE</sequence>
<dbReference type="Gene3D" id="3.10.580.10">
    <property type="entry name" value="CBS-domain"/>
    <property type="match status" value="1"/>
</dbReference>
<dbReference type="SMART" id="SM01091">
    <property type="entry name" value="CorC_HlyC"/>
    <property type="match status" value="1"/>
</dbReference>
<dbReference type="GO" id="GO:0050660">
    <property type="term" value="F:flavin adenine dinucleotide binding"/>
    <property type="evidence" value="ECO:0007669"/>
    <property type="project" value="InterPro"/>
</dbReference>
<dbReference type="InterPro" id="IPR044751">
    <property type="entry name" value="Ion_transp-like_CBS"/>
</dbReference>
<feature type="compositionally biased region" description="Polar residues" evidence="5">
    <location>
        <begin position="19"/>
        <end position="33"/>
    </location>
</feature>
<evidence type="ECO:0000256" key="3">
    <source>
        <dbReference type="ARBA" id="ARBA00023122"/>
    </source>
</evidence>
<dbReference type="OrthoDB" id="9797674at2"/>
<evidence type="ECO:0000256" key="5">
    <source>
        <dbReference type="SAM" id="MobiDB-lite"/>
    </source>
</evidence>
<dbReference type="FunFam" id="3.10.580.10:FF:000002">
    <property type="entry name" value="Magnesium/cobalt efflux protein CorC"/>
    <property type="match status" value="1"/>
</dbReference>
<proteinExistence type="inferred from homology"/>
<keyword evidence="8" id="KW-1185">Reference proteome</keyword>
<dbReference type="PANTHER" id="PTHR22777">
    <property type="entry name" value="HEMOLYSIN-RELATED"/>
    <property type="match status" value="1"/>
</dbReference>
<dbReference type="PANTHER" id="PTHR22777:SF27">
    <property type="entry name" value="MAGNESIUM AND COBALT EFFLUX PROTEIN CORC"/>
    <property type="match status" value="1"/>
</dbReference>
<dbReference type="SMART" id="SM00116">
    <property type="entry name" value="CBS"/>
    <property type="match status" value="2"/>
</dbReference>
<dbReference type="AlphaFoldDB" id="A0A845QAD9"/>
<feature type="compositionally biased region" description="Basic and acidic residues" evidence="5">
    <location>
        <begin position="7"/>
        <end position="18"/>
    </location>
</feature>
<dbReference type="SUPFAM" id="SSF54631">
    <property type="entry name" value="CBS-domain pair"/>
    <property type="match status" value="1"/>
</dbReference>
<comment type="similarity">
    <text evidence="1">Belongs to the UPF0053 family. Hemolysin C subfamily.</text>
</comment>
<dbReference type="GO" id="GO:0005886">
    <property type="term" value="C:plasma membrane"/>
    <property type="evidence" value="ECO:0007669"/>
    <property type="project" value="TreeGrafter"/>
</dbReference>